<dbReference type="EC" id="3.4.19.12" evidence="2"/>
<comment type="caution">
    <text evidence="9">The sequence shown here is derived from an EMBL/GenBank/DDBJ whole genome shotgun (WGS) entry which is preliminary data.</text>
</comment>
<dbReference type="PANTHER" id="PTHR13367">
    <property type="entry name" value="UBIQUITIN THIOESTERASE"/>
    <property type="match status" value="1"/>
</dbReference>
<name>A0ABR4APZ6_9LECA</name>
<dbReference type="Pfam" id="PF12359">
    <property type="entry name" value="DUF3645"/>
    <property type="match status" value="1"/>
</dbReference>
<feature type="domain" description="DUF3645" evidence="8">
    <location>
        <begin position="151"/>
        <end position="183"/>
    </location>
</feature>
<sequence length="897" mass="101666">MGTQRAIEFGPDRWIIIEHILGLVSRFAPRVLQLFPHGLELRSVCQGIFPRMRILQPSAAYKLLEMVAREVCEAGLPGVPVWNLPQHVRAVLLNFLTDPNMDEADTELLQQHVFAVDSTRRSLLLLKGLIAGGVLAFALQQKRWRVNYGLDLSRTMLAVPYRAKDSPATRAEFSHPDATIVLTCLSYYYGGLTDEQLRTAFEKLLLSDHAQEEYEIWVQDAPELPLAFRQLTGINLSDPAQCSRMVFPPLRLAKGAIDFYMSRIVFPKEMKEFPHKLSSSGWDIARTKLHPTTGFSGTNDSRYILPLSIEQRDLPAQFHTNAAVLDYLLRPENSFKHAMQESRGESLDAESLLQIVVGSEPPVRVILDVGAQVLDWKNEEVVRKWLSRVPEAQAAVFFDDRNDLSVLSRDGVTESLMISPFAKQMDQCLVYLDEAHTRGTDLKLPTNYRAAVTLGPDLTKDRLVQACMRMRKLGKGQSVMICGPMEVERKILRCSGKSRCDTIEVADVLQWSISETCIHTKKCIPLWATQGMRYQRRHIAWAKLSTGEGKDTALQIANSLLEVEAQSLQDRYGFGGRRSEEQVLLHNGREKSLSKRKTQLEAIRAKCREFELTSFNSATFREEQERELSPENEQERQVEHPPALTPCNHSVHRDVKRFVVQGVLDRDSDAFQPAFELFSGTSAMGCLEMEAWPVHLLVTADFARTVHTSGNHDLDSFLRPVHWVVSRKNRNTVDCVVLSPFEAHALLPSIRQHKVVTLHVYSPRVNMSVRTLDDLSFCAIPAVPKCWPSPPFAMLLNLFAGQLYLRSYEEYLSVCRFLGLCFRPPYEQIQVACDGFISPTSRPGFDALMERECPFTTSPVEFLRILIALRRKGQSSQNSHLGRILHGELLTREEFQG</sequence>
<proteinExistence type="predicted"/>
<keyword evidence="3" id="KW-0645">Protease</keyword>
<dbReference type="EMBL" id="JBHFEH010000094">
    <property type="protein sequence ID" value="KAL2047803.1"/>
    <property type="molecule type" value="Genomic_DNA"/>
</dbReference>
<evidence type="ECO:0000256" key="7">
    <source>
        <dbReference type="SAM" id="MobiDB-lite"/>
    </source>
</evidence>
<gene>
    <name evidence="9" type="ORF">ABVK25_011353</name>
</gene>
<keyword evidence="4" id="KW-0833">Ubl conjugation pathway</keyword>
<evidence type="ECO:0000256" key="5">
    <source>
        <dbReference type="ARBA" id="ARBA00022801"/>
    </source>
</evidence>
<evidence type="ECO:0000256" key="2">
    <source>
        <dbReference type="ARBA" id="ARBA00012759"/>
    </source>
</evidence>
<evidence type="ECO:0000256" key="3">
    <source>
        <dbReference type="ARBA" id="ARBA00022670"/>
    </source>
</evidence>
<keyword evidence="10" id="KW-1185">Reference proteome</keyword>
<keyword evidence="5" id="KW-0378">Hydrolase</keyword>
<evidence type="ECO:0000256" key="1">
    <source>
        <dbReference type="ARBA" id="ARBA00000707"/>
    </source>
</evidence>
<evidence type="ECO:0000313" key="9">
    <source>
        <dbReference type="EMBL" id="KAL2047803.1"/>
    </source>
</evidence>
<keyword evidence="6" id="KW-0788">Thiol protease</keyword>
<evidence type="ECO:0000256" key="6">
    <source>
        <dbReference type="ARBA" id="ARBA00022807"/>
    </source>
</evidence>
<protein>
    <recommendedName>
        <fullName evidence="2">ubiquitinyl hydrolase 1</fullName>
        <ecNumber evidence="2">3.4.19.12</ecNumber>
    </recommendedName>
</protein>
<comment type="catalytic activity">
    <reaction evidence="1">
        <text>Thiol-dependent hydrolysis of ester, thioester, amide, peptide and isopeptide bonds formed by the C-terminal Gly of ubiquitin (a 76-residue protein attached to proteins as an intracellular targeting signal).</text>
        <dbReference type="EC" id="3.4.19.12"/>
    </reaction>
</comment>
<dbReference type="PANTHER" id="PTHR13367:SF34">
    <property type="match status" value="1"/>
</dbReference>
<feature type="compositionally biased region" description="Basic and acidic residues" evidence="7">
    <location>
        <begin position="620"/>
        <end position="639"/>
    </location>
</feature>
<reference evidence="9 10" key="1">
    <citation type="submission" date="2024-09" db="EMBL/GenBank/DDBJ databases">
        <title>Rethinking Asexuality: The Enigmatic Case of Functional Sexual Genes in Lepraria (Stereocaulaceae).</title>
        <authorList>
            <person name="Doellman M."/>
            <person name="Sun Y."/>
            <person name="Barcenas-Pena A."/>
            <person name="Lumbsch H.T."/>
            <person name="Grewe F."/>
        </authorList>
    </citation>
    <scope>NUCLEOTIDE SEQUENCE [LARGE SCALE GENOMIC DNA]</scope>
    <source>
        <strain evidence="9 10">Grewe 0041</strain>
    </source>
</reference>
<evidence type="ECO:0000259" key="8">
    <source>
        <dbReference type="Pfam" id="PF12359"/>
    </source>
</evidence>
<dbReference type="Proteomes" id="UP001590951">
    <property type="component" value="Unassembled WGS sequence"/>
</dbReference>
<accession>A0ABR4APZ6</accession>
<evidence type="ECO:0000256" key="4">
    <source>
        <dbReference type="ARBA" id="ARBA00022786"/>
    </source>
</evidence>
<organism evidence="9 10">
    <name type="scientific">Lepraria finkii</name>
    <dbReference type="NCBI Taxonomy" id="1340010"/>
    <lineage>
        <taxon>Eukaryota</taxon>
        <taxon>Fungi</taxon>
        <taxon>Dikarya</taxon>
        <taxon>Ascomycota</taxon>
        <taxon>Pezizomycotina</taxon>
        <taxon>Lecanoromycetes</taxon>
        <taxon>OSLEUM clade</taxon>
        <taxon>Lecanoromycetidae</taxon>
        <taxon>Lecanorales</taxon>
        <taxon>Lecanorineae</taxon>
        <taxon>Stereocaulaceae</taxon>
        <taxon>Lepraria</taxon>
    </lineage>
</organism>
<dbReference type="InterPro" id="IPR022105">
    <property type="entry name" value="DUF3645"/>
</dbReference>
<evidence type="ECO:0000313" key="10">
    <source>
        <dbReference type="Proteomes" id="UP001590951"/>
    </source>
</evidence>
<dbReference type="InterPro" id="IPR051346">
    <property type="entry name" value="OTU_Deubiquitinase"/>
</dbReference>
<feature type="region of interest" description="Disordered" evidence="7">
    <location>
        <begin position="620"/>
        <end position="646"/>
    </location>
</feature>